<name>A0A4R5YPL3_9MICO</name>
<dbReference type="RefSeq" id="WP_133398523.1">
    <property type="nucleotide sequence ID" value="NZ_SMZX01000001.1"/>
</dbReference>
<dbReference type="AlphaFoldDB" id="A0A4R5YPL3"/>
<gene>
    <name evidence="1" type="ORF">E2R54_02145</name>
</gene>
<dbReference type="EMBL" id="SMZX01000001">
    <property type="protein sequence ID" value="TDL45287.1"/>
    <property type="molecule type" value="Genomic_DNA"/>
</dbReference>
<organism evidence="1 2">
    <name type="scientific">Microbacterium oleivorans</name>
    <dbReference type="NCBI Taxonomy" id="273677"/>
    <lineage>
        <taxon>Bacteria</taxon>
        <taxon>Bacillati</taxon>
        <taxon>Actinomycetota</taxon>
        <taxon>Actinomycetes</taxon>
        <taxon>Micrococcales</taxon>
        <taxon>Microbacteriaceae</taxon>
        <taxon>Microbacterium</taxon>
    </lineage>
</organism>
<reference evidence="1 2" key="1">
    <citation type="submission" date="2019-03" db="EMBL/GenBank/DDBJ databases">
        <title>Genome Sequencing and Assembly of Various Microbes Isolated from Partially Reclaimed Soil and Acid Mine Drainage (AMD) Site.</title>
        <authorList>
            <person name="Steinbock B."/>
            <person name="Bechtold R."/>
            <person name="Sevigny J.L."/>
            <person name="Thomas D."/>
            <person name="Cuthill L.R."/>
            <person name="Aveiro Johannsen E.J."/>
            <person name="Thomas K."/>
            <person name="Ghosh A."/>
        </authorList>
    </citation>
    <scope>NUCLEOTIDE SEQUENCE [LARGE SCALE GENOMIC DNA]</scope>
    <source>
        <strain evidence="1 2">F-B2</strain>
    </source>
</reference>
<dbReference type="Proteomes" id="UP000295633">
    <property type="component" value="Unassembled WGS sequence"/>
</dbReference>
<evidence type="ECO:0000313" key="1">
    <source>
        <dbReference type="EMBL" id="TDL45287.1"/>
    </source>
</evidence>
<protein>
    <submittedName>
        <fullName evidence="1">Uncharacterized protein</fullName>
    </submittedName>
</protein>
<evidence type="ECO:0000313" key="2">
    <source>
        <dbReference type="Proteomes" id="UP000295633"/>
    </source>
</evidence>
<proteinExistence type="predicted"/>
<accession>A0A4R5YPL3</accession>
<comment type="caution">
    <text evidence="1">The sequence shown here is derived from an EMBL/GenBank/DDBJ whole genome shotgun (WGS) entry which is preliminary data.</text>
</comment>
<sequence>MKNTTPYVRLDGSVSSVPSSFHNAGTGVDEHGYLVLRPSDLNRVADLVEDGLIERWANETSDRLDMRGRVFSNTAAEGLLRTVLTAHVLPAAEAHAHRIGLTDPSDLDVLVDPDVVTRIATEW</sequence>